<organism evidence="2 3">
    <name type="scientific">Flaviramulus multivorans</name>
    <dbReference type="NCBI Taxonomy" id="1304750"/>
    <lineage>
        <taxon>Bacteria</taxon>
        <taxon>Pseudomonadati</taxon>
        <taxon>Bacteroidota</taxon>
        <taxon>Flavobacteriia</taxon>
        <taxon>Flavobacteriales</taxon>
        <taxon>Flavobacteriaceae</taxon>
        <taxon>Flaviramulus</taxon>
    </lineage>
</organism>
<evidence type="ECO:0000313" key="3">
    <source>
        <dbReference type="Proteomes" id="UP001200022"/>
    </source>
</evidence>
<dbReference type="RefSeq" id="WP_237231224.1">
    <property type="nucleotide sequence ID" value="NZ_JAKKDV010000002.1"/>
</dbReference>
<accession>A0ABS9IIF7</accession>
<keyword evidence="1" id="KW-0732">Signal</keyword>
<proteinExistence type="predicted"/>
<dbReference type="InterPro" id="IPR008969">
    <property type="entry name" value="CarboxyPept-like_regulatory"/>
</dbReference>
<reference evidence="2 3" key="1">
    <citation type="submission" date="2022-01" db="EMBL/GenBank/DDBJ databases">
        <title>Draft genome sequence of Sabulilitoribacter multivorans KCTC 32326.</title>
        <authorList>
            <person name="Oh J.-S."/>
        </authorList>
    </citation>
    <scope>NUCLEOTIDE SEQUENCE [LARGE SCALE GENOMIC DNA]</scope>
    <source>
        <strain evidence="2 3">M-M16</strain>
    </source>
</reference>
<evidence type="ECO:0000256" key="1">
    <source>
        <dbReference type="SAM" id="SignalP"/>
    </source>
</evidence>
<name>A0ABS9IIF7_9FLAO</name>
<protein>
    <submittedName>
        <fullName evidence="2">Carboxypeptidase-like regulatory domain-containing protein</fullName>
    </submittedName>
</protein>
<feature type="signal peptide" evidence="1">
    <location>
        <begin position="1"/>
        <end position="18"/>
    </location>
</feature>
<dbReference type="SUPFAM" id="SSF49464">
    <property type="entry name" value="Carboxypeptidase regulatory domain-like"/>
    <property type="match status" value="1"/>
</dbReference>
<dbReference type="Proteomes" id="UP001200022">
    <property type="component" value="Unassembled WGS sequence"/>
</dbReference>
<gene>
    <name evidence="2" type="ORF">L3X39_07850</name>
</gene>
<comment type="caution">
    <text evidence="2">The sequence shown here is derived from an EMBL/GenBank/DDBJ whole genome shotgun (WGS) entry which is preliminary data.</text>
</comment>
<dbReference type="Pfam" id="PF13715">
    <property type="entry name" value="CarbopepD_reg_2"/>
    <property type="match status" value="1"/>
</dbReference>
<keyword evidence="3" id="KW-1185">Reference proteome</keyword>
<evidence type="ECO:0000313" key="2">
    <source>
        <dbReference type="EMBL" id="MCF7560548.1"/>
    </source>
</evidence>
<feature type="chain" id="PRO_5046152101" evidence="1">
    <location>
        <begin position="19"/>
        <end position="268"/>
    </location>
</feature>
<dbReference type="EMBL" id="JAKKDV010000002">
    <property type="protein sequence ID" value="MCF7560548.1"/>
    <property type="molecule type" value="Genomic_DNA"/>
</dbReference>
<sequence length="268" mass="30293">MKLNLLILILILSPIAMHCQTIERVEVKGVILSKTNDVEAITVFNKSSNKGTITDENGAFMIEVAENDNIEISALQFQSVTIKVDKEIVESRQLKIQLIEQVNQLDAVTLSSGLSGNLETDITNVKVVKLTPIDLGNMNALNMDDDRAFDNAVIQNHLEATFNPEARNYLPDLVKIFDLLKSKNKPKRPQSSNLLKDSEQPKDVSSVYTHKYISEIFKIPTEQVEPFIAFMQNKGINPELLKPENEMQFIAFLYKQSDLFLKLNDVKE</sequence>